<proteinExistence type="predicted"/>
<dbReference type="Gene3D" id="3.40.710.10">
    <property type="entry name" value="DD-peptidase/beta-lactamase superfamily"/>
    <property type="match status" value="1"/>
</dbReference>
<protein>
    <submittedName>
        <fullName evidence="3">Beta-lactamase class A</fullName>
    </submittedName>
</protein>
<gene>
    <name evidence="3" type="ORF">C7474_2825</name>
</gene>
<dbReference type="AlphaFoldDB" id="A0A498C2G4"/>
<dbReference type="InterPro" id="IPR045155">
    <property type="entry name" value="Beta-lactam_cat"/>
</dbReference>
<keyword evidence="4" id="KW-1185">Reference proteome</keyword>
<dbReference type="GO" id="GO:0030655">
    <property type="term" value="P:beta-lactam antibiotic catabolic process"/>
    <property type="evidence" value="ECO:0007669"/>
    <property type="project" value="InterPro"/>
</dbReference>
<name>A0A498C2G4_9MICO</name>
<dbReference type="InterPro" id="IPR000871">
    <property type="entry name" value="Beta-lactam_class-A"/>
</dbReference>
<dbReference type="SUPFAM" id="SSF56601">
    <property type="entry name" value="beta-lactamase/transpeptidase-like"/>
    <property type="match status" value="1"/>
</dbReference>
<dbReference type="GO" id="GO:0008800">
    <property type="term" value="F:beta-lactamase activity"/>
    <property type="evidence" value="ECO:0007669"/>
    <property type="project" value="InterPro"/>
</dbReference>
<comment type="caution">
    <text evidence="3">The sequence shown here is derived from an EMBL/GenBank/DDBJ whole genome shotgun (WGS) entry which is preliminary data.</text>
</comment>
<organism evidence="3 4">
    <name type="scientific">Microbacterium telephonicum</name>
    <dbReference type="NCBI Taxonomy" id="1714841"/>
    <lineage>
        <taxon>Bacteria</taxon>
        <taxon>Bacillati</taxon>
        <taxon>Actinomycetota</taxon>
        <taxon>Actinomycetes</taxon>
        <taxon>Micrococcales</taxon>
        <taxon>Microbacteriaceae</taxon>
        <taxon>Microbacterium</taxon>
    </lineage>
</organism>
<dbReference type="InterPro" id="IPR012338">
    <property type="entry name" value="Beta-lactam/transpept-like"/>
</dbReference>
<evidence type="ECO:0000256" key="1">
    <source>
        <dbReference type="SAM" id="MobiDB-lite"/>
    </source>
</evidence>
<accession>A0A498C2G4</accession>
<dbReference type="Proteomes" id="UP000273158">
    <property type="component" value="Unassembled WGS sequence"/>
</dbReference>
<feature type="region of interest" description="Disordered" evidence="1">
    <location>
        <begin position="1"/>
        <end position="46"/>
    </location>
</feature>
<dbReference type="GO" id="GO:0046677">
    <property type="term" value="P:response to antibiotic"/>
    <property type="evidence" value="ECO:0007669"/>
    <property type="project" value="InterPro"/>
</dbReference>
<dbReference type="Pfam" id="PF13354">
    <property type="entry name" value="Beta-lactamase2"/>
    <property type="match status" value="1"/>
</dbReference>
<evidence type="ECO:0000313" key="4">
    <source>
        <dbReference type="Proteomes" id="UP000273158"/>
    </source>
</evidence>
<evidence type="ECO:0000313" key="3">
    <source>
        <dbReference type="EMBL" id="RLK46641.1"/>
    </source>
</evidence>
<dbReference type="EMBL" id="RCDB01000004">
    <property type="protein sequence ID" value="RLK46641.1"/>
    <property type="molecule type" value="Genomic_DNA"/>
</dbReference>
<reference evidence="3 4" key="1">
    <citation type="journal article" date="2015" name="Stand. Genomic Sci.">
        <title>Genomic Encyclopedia of Bacterial and Archaeal Type Strains, Phase III: the genomes of soil and plant-associated and newly described type strains.</title>
        <authorList>
            <person name="Whitman W.B."/>
            <person name="Woyke T."/>
            <person name="Klenk H.P."/>
            <person name="Zhou Y."/>
            <person name="Lilburn T.G."/>
            <person name="Beck B.J."/>
            <person name="De Vos P."/>
            <person name="Vandamme P."/>
            <person name="Eisen J.A."/>
            <person name="Garrity G."/>
            <person name="Hugenholtz P."/>
            <person name="Kyrpides N.C."/>
        </authorList>
    </citation>
    <scope>NUCLEOTIDE SEQUENCE [LARGE SCALE GENOMIC DNA]</scope>
    <source>
        <strain evidence="3 4">S2T63</strain>
    </source>
</reference>
<evidence type="ECO:0000259" key="2">
    <source>
        <dbReference type="Pfam" id="PF13354"/>
    </source>
</evidence>
<dbReference type="OrthoDB" id="3673924at2"/>
<sequence>MSERPRTRRSGADEPPTSRGAEETPPSRGASRRSPSGERRAPSRASLRQRSFIGTLKALDAVAAAGAQVSVRVVDLDSGAVVLSGDDHLTLPVGGLGVVPLLIEVAAQIEAGTLDPFEIIDRGSVPAVGVAGIWQHLKAPALPVCDLAVLAAAASDAAAANALLARVGLDAVRARIDALGLSKTALIDGFRDVRGPDDAPQVALATAGELAELFAGIVNARLVSPGVSAQVGEWLNLNQDLALVGAATALDPFAHEDDRHGLLFVSKTGRADGIRAEAGVLAGPRGGVAYALIVCFDDLSIAHRLRAHEAFRMLGSDLMEYVF</sequence>
<dbReference type="PANTHER" id="PTHR35333:SF3">
    <property type="entry name" value="BETA-LACTAMASE-TYPE TRANSPEPTIDASE FOLD CONTAINING PROTEIN"/>
    <property type="match status" value="1"/>
</dbReference>
<dbReference type="RefSeq" id="WP_121060954.1">
    <property type="nucleotide sequence ID" value="NZ_RCDB01000004.1"/>
</dbReference>
<dbReference type="PANTHER" id="PTHR35333">
    <property type="entry name" value="BETA-LACTAMASE"/>
    <property type="match status" value="1"/>
</dbReference>
<feature type="domain" description="Beta-lactamase class A catalytic" evidence="2">
    <location>
        <begin position="70"/>
        <end position="295"/>
    </location>
</feature>